<dbReference type="AlphaFoldDB" id="A0A6C0J482"/>
<evidence type="ECO:0000313" key="1">
    <source>
        <dbReference type="EMBL" id="QHT98757.1"/>
    </source>
</evidence>
<proteinExistence type="predicted"/>
<accession>A0A6C0J482</accession>
<protein>
    <submittedName>
        <fullName evidence="1">Uncharacterized protein</fullName>
    </submittedName>
</protein>
<name>A0A6C0J482_9ZZZZ</name>
<sequence>MSTTIIYPHRIEFLNRGKCSVCGSLTQKIVNTNLSHFFGWTSCNQKDCDEKIKQSYNETTTDIETLIKKYGEKITIKRSNNTLEHDWEFDSNASKEVKDGPYWVFVKNISQNKRKEVTLDSIDELNKVLK</sequence>
<organism evidence="1">
    <name type="scientific">viral metagenome</name>
    <dbReference type="NCBI Taxonomy" id="1070528"/>
    <lineage>
        <taxon>unclassified sequences</taxon>
        <taxon>metagenomes</taxon>
        <taxon>organismal metagenomes</taxon>
    </lineage>
</organism>
<dbReference type="EMBL" id="MN740295">
    <property type="protein sequence ID" value="QHT98757.1"/>
    <property type="molecule type" value="Genomic_DNA"/>
</dbReference>
<reference evidence="1" key="1">
    <citation type="journal article" date="2020" name="Nature">
        <title>Giant virus diversity and host interactions through global metagenomics.</title>
        <authorList>
            <person name="Schulz F."/>
            <person name="Roux S."/>
            <person name="Paez-Espino D."/>
            <person name="Jungbluth S."/>
            <person name="Walsh D.A."/>
            <person name="Denef V.J."/>
            <person name="McMahon K.D."/>
            <person name="Konstantinidis K.T."/>
            <person name="Eloe-Fadrosh E.A."/>
            <person name="Kyrpides N.C."/>
            <person name="Woyke T."/>
        </authorList>
    </citation>
    <scope>NUCLEOTIDE SEQUENCE</scope>
    <source>
        <strain evidence="1">GVMAG-M-3300025676-16</strain>
    </source>
</reference>